<keyword evidence="10" id="KW-1185">Reference proteome</keyword>
<dbReference type="PANTHER" id="PTHR34702">
    <property type="entry name" value="NA(+)/H(+) ANTIPORTER SUBUNIT F1"/>
    <property type="match status" value="1"/>
</dbReference>
<evidence type="ECO:0000256" key="1">
    <source>
        <dbReference type="ARBA" id="ARBA00004651"/>
    </source>
</evidence>
<name>A0A8A0RJ89_9FIRM</name>
<evidence type="ECO:0008006" key="11">
    <source>
        <dbReference type="Google" id="ProtNLM"/>
    </source>
</evidence>
<dbReference type="KEGG" id="kme:H0A61_00687"/>
<dbReference type="Pfam" id="PF04066">
    <property type="entry name" value="MrpF_PhaF"/>
    <property type="match status" value="1"/>
</dbReference>
<protein>
    <recommendedName>
        <fullName evidence="11">Na(+)/H(+) antiporter subunit F</fullName>
    </recommendedName>
</protein>
<keyword evidence="3" id="KW-0813">Transport</keyword>
<comment type="subcellular location">
    <subcellularLocation>
        <location evidence="1">Cell membrane</location>
        <topology evidence="1">Multi-pass membrane protein</topology>
    </subcellularLocation>
</comment>
<evidence type="ECO:0000256" key="5">
    <source>
        <dbReference type="ARBA" id="ARBA00022692"/>
    </source>
</evidence>
<dbReference type="GO" id="GO:0015385">
    <property type="term" value="F:sodium:proton antiporter activity"/>
    <property type="evidence" value="ECO:0007669"/>
    <property type="project" value="TreeGrafter"/>
</dbReference>
<evidence type="ECO:0000256" key="6">
    <source>
        <dbReference type="ARBA" id="ARBA00022989"/>
    </source>
</evidence>
<evidence type="ECO:0000256" key="7">
    <source>
        <dbReference type="ARBA" id="ARBA00023136"/>
    </source>
</evidence>
<feature type="transmembrane region" description="Helical" evidence="8">
    <location>
        <begin position="5"/>
        <end position="21"/>
    </location>
</feature>
<evidence type="ECO:0000256" key="8">
    <source>
        <dbReference type="SAM" id="Phobius"/>
    </source>
</evidence>
<evidence type="ECO:0000256" key="4">
    <source>
        <dbReference type="ARBA" id="ARBA00022475"/>
    </source>
</evidence>
<keyword evidence="5 8" id="KW-0812">Transmembrane</keyword>
<dbReference type="EMBL" id="CP059066">
    <property type="protein sequence ID" value="QSQ08365.1"/>
    <property type="molecule type" value="Genomic_DNA"/>
</dbReference>
<dbReference type="Proteomes" id="UP000662904">
    <property type="component" value="Chromosome"/>
</dbReference>
<feature type="transmembrane region" description="Helical" evidence="8">
    <location>
        <begin position="33"/>
        <end position="54"/>
    </location>
</feature>
<keyword evidence="6 8" id="KW-1133">Transmembrane helix</keyword>
<dbReference type="RefSeq" id="WP_206708578.1">
    <property type="nucleotide sequence ID" value="NZ_CP059066.1"/>
</dbReference>
<evidence type="ECO:0000256" key="2">
    <source>
        <dbReference type="ARBA" id="ARBA00009212"/>
    </source>
</evidence>
<organism evidence="9 10">
    <name type="scientific">Koleobacter methoxysyntrophicus</name>
    <dbReference type="NCBI Taxonomy" id="2751313"/>
    <lineage>
        <taxon>Bacteria</taxon>
        <taxon>Bacillati</taxon>
        <taxon>Bacillota</taxon>
        <taxon>Clostridia</taxon>
        <taxon>Koleobacterales</taxon>
        <taxon>Koleobacteraceae</taxon>
        <taxon>Koleobacter</taxon>
    </lineage>
</organism>
<keyword evidence="4" id="KW-1003">Cell membrane</keyword>
<sequence>MNNLLISACIILVITISLCLYKGARGPTIADRLVAVNVIGTKTVVLISLVSFIFEKTFFLDVALVYALISFLTTIMVADYMVGENKKEEEGIK</sequence>
<dbReference type="AlphaFoldDB" id="A0A8A0RJ89"/>
<reference evidence="9" key="1">
    <citation type="submission" date="2020-07" db="EMBL/GenBank/DDBJ databases">
        <title>Koleobacter methoxysyntrophicus gen. nov., sp. nov., a novel anaerobic bacterium isolated from deep subsurface oil field and proposal of Koleobacterales ord. nov. in the phylum Firmicutes.</title>
        <authorList>
            <person name="Sakamoto S."/>
            <person name="Tamaki H."/>
        </authorList>
    </citation>
    <scope>NUCLEOTIDE SEQUENCE</scope>
    <source>
        <strain evidence="9">NRmbB1</strain>
    </source>
</reference>
<dbReference type="PANTHER" id="PTHR34702:SF1">
    <property type="entry name" value="NA(+)_H(+) ANTIPORTER SUBUNIT F"/>
    <property type="match status" value="1"/>
</dbReference>
<comment type="similarity">
    <text evidence="2">Belongs to the CPA3 antiporters (TC 2.A.63) subunit F family.</text>
</comment>
<dbReference type="GO" id="GO:0005886">
    <property type="term" value="C:plasma membrane"/>
    <property type="evidence" value="ECO:0007669"/>
    <property type="project" value="UniProtKB-SubCell"/>
</dbReference>
<dbReference type="InterPro" id="IPR007208">
    <property type="entry name" value="MrpF/PhaF-like"/>
</dbReference>
<gene>
    <name evidence="9" type="ORF">H0A61_00687</name>
</gene>
<keyword evidence="7 8" id="KW-0472">Membrane</keyword>
<evidence type="ECO:0000256" key="3">
    <source>
        <dbReference type="ARBA" id="ARBA00022448"/>
    </source>
</evidence>
<accession>A0A8A0RJ89</accession>
<evidence type="ECO:0000313" key="10">
    <source>
        <dbReference type="Proteomes" id="UP000662904"/>
    </source>
</evidence>
<feature type="transmembrane region" description="Helical" evidence="8">
    <location>
        <begin position="60"/>
        <end position="83"/>
    </location>
</feature>
<proteinExistence type="inferred from homology"/>
<evidence type="ECO:0000313" key="9">
    <source>
        <dbReference type="EMBL" id="QSQ08365.1"/>
    </source>
</evidence>